<comment type="catalytic activity">
    <reaction evidence="6">
        <text>L-lysyl-[protein] + 3 S-adenosyl-L-methionine = N(6),N(6),N(6)-trimethyl-L-lysyl-[protein] + 3 S-adenosyl-L-homocysteine + 3 H(+)</text>
        <dbReference type="Rhea" id="RHEA:54192"/>
        <dbReference type="Rhea" id="RHEA-COMP:9752"/>
        <dbReference type="Rhea" id="RHEA-COMP:13826"/>
        <dbReference type="ChEBI" id="CHEBI:15378"/>
        <dbReference type="ChEBI" id="CHEBI:29969"/>
        <dbReference type="ChEBI" id="CHEBI:57856"/>
        <dbReference type="ChEBI" id="CHEBI:59789"/>
        <dbReference type="ChEBI" id="CHEBI:61961"/>
    </reaction>
</comment>
<dbReference type="EMBL" id="MAYS01000070">
    <property type="protein sequence ID" value="OFC63529.1"/>
    <property type="molecule type" value="Genomic_DNA"/>
</dbReference>
<evidence type="ECO:0000256" key="5">
    <source>
        <dbReference type="ARBA" id="ARBA00022691"/>
    </source>
</evidence>
<proteinExistence type="inferred from homology"/>
<dbReference type="Proteomes" id="UP000243534">
    <property type="component" value="Unassembled WGS sequence"/>
</dbReference>
<dbReference type="PIRSF" id="PIRSF000401">
    <property type="entry name" value="RPL11_MTase"/>
    <property type="match status" value="1"/>
</dbReference>
<dbReference type="InterPro" id="IPR004498">
    <property type="entry name" value="Ribosomal_PrmA_MeTrfase"/>
</dbReference>
<dbReference type="GO" id="GO:0005829">
    <property type="term" value="C:cytosol"/>
    <property type="evidence" value="ECO:0007669"/>
    <property type="project" value="TreeGrafter"/>
</dbReference>
<dbReference type="GO" id="GO:0032259">
    <property type="term" value="P:methylation"/>
    <property type="evidence" value="ECO:0007669"/>
    <property type="project" value="UniProtKB-KW"/>
</dbReference>
<dbReference type="AlphaFoldDB" id="A0A1E7Z425"/>
<feature type="binding site" evidence="6">
    <location>
        <position position="166"/>
    </location>
    <ligand>
        <name>S-adenosyl-L-methionine</name>
        <dbReference type="ChEBI" id="CHEBI:59789"/>
    </ligand>
</feature>
<keyword evidence="2 6" id="KW-0963">Cytoplasm</keyword>
<comment type="caution">
    <text evidence="7">The sequence shown here is derived from an EMBL/GenBank/DDBJ whole genome shotgun (WGS) entry which is preliminary data.</text>
</comment>
<comment type="similarity">
    <text evidence="1 6">Belongs to the methyltransferase superfamily. PrmA family.</text>
</comment>
<evidence type="ECO:0000313" key="8">
    <source>
        <dbReference type="EMBL" id="RAP72042.1"/>
    </source>
</evidence>
<keyword evidence="7" id="KW-0689">Ribosomal protein</keyword>
<dbReference type="PANTHER" id="PTHR43648:SF1">
    <property type="entry name" value="ELECTRON TRANSFER FLAVOPROTEIN BETA SUBUNIT LYSINE METHYLTRANSFERASE"/>
    <property type="match status" value="1"/>
</dbReference>
<keyword evidence="7" id="KW-0687">Ribonucleoprotein</keyword>
<dbReference type="Pfam" id="PF06325">
    <property type="entry name" value="PrmA"/>
    <property type="match status" value="1"/>
</dbReference>
<feature type="binding site" evidence="6">
    <location>
        <position position="145"/>
    </location>
    <ligand>
        <name>S-adenosyl-L-methionine</name>
        <dbReference type="ChEBI" id="CHEBI:59789"/>
    </ligand>
</feature>
<protein>
    <recommendedName>
        <fullName evidence="6">Ribosomal protein L11 methyltransferase</fullName>
        <shortName evidence="6">L11 Mtase</shortName>
        <ecNumber evidence="6">2.1.1.-</ecNumber>
    </recommendedName>
</protein>
<dbReference type="RefSeq" id="WP_070133778.1">
    <property type="nucleotide sequence ID" value="NZ_LJAM02000070.1"/>
</dbReference>
<keyword evidence="4 6" id="KW-0808">Transferase</keyword>
<evidence type="ECO:0000256" key="1">
    <source>
        <dbReference type="ARBA" id="ARBA00009741"/>
    </source>
</evidence>
<keyword evidence="10" id="KW-1185">Reference proteome</keyword>
<dbReference type="Proteomes" id="UP000244334">
    <property type="component" value="Unassembled WGS sequence"/>
</dbReference>
<dbReference type="CDD" id="cd02440">
    <property type="entry name" value="AdoMet_MTases"/>
    <property type="match status" value="1"/>
</dbReference>
<feature type="binding site" evidence="6">
    <location>
        <position position="188"/>
    </location>
    <ligand>
        <name>S-adenosyl-L-methionine</name>
        <dbReference type="ChEBI" id="CHEBI:59789"/>
    </ligand>
</feature>
<dbReference type="NCBIfam" id="TIGR00406">
    <property type="entry name" value="prmA"/>
    <property type="match status" value="1"/>
</dbReference>
<name>A0A1E7Z425_9GAMM</name>
<evidence type="ECO:0000313" key="10">
    <source>
        <dbReference type="Proteomes" id="UP000244334"/>
    </source>
</evidence>
<dbReference type="EMBL" id="LJAM02000070">
    <property type="protein sequence ID" value="RAP72042.1"/>
    <property type="molecule type" value="Genomic_DNA"/>
</dbReference>
<dbReference type="HAMAP" id="MF_00735">
    <property type="entry name" value="Methyltr_PrmA"/>
    <property type="match status" value="1"/>
</dbReference>
<sequence>MPWIQMKINSTGAQAEELSDVLIENGAVSVTFQDTHDNPVFEPLPGKTRLWGDTDVIGLFDAETEMEDVIAGLEQCPLLGAAFPHKIEQIEDKDWERKWMDNFHPMRFGERLWICPSWRDVPDPQAVNVMLDPGLAFGTGTHPTTALCLAWLDGLDLVGKTVIDFGCGSGILAIAALKLGAAAAIGIDIDPQAIQASRDNAERNGVSGRLSLYLPHQQPENLSADVVVVNILASPLRELAPLISVLPIGGGHLGLSGVLASQAESVCEAYADTFVFDPVAEKEEWCRITGIRQ</sequence>
<reference evidence="7 9" key="1">
    <citation type="submission" date="2016-07" db="EMBL/GenBank/DDBJ databases">
        <authorList>
            <person name="Yuval B."/>
        </authorList>
    </citation>
    <scope>NUCLEOTIDE SEQUENCE [LARGE SCALE GENOMIC DNA]</scope>
    <source>
        <strain evidence="7 9">IL</strain>
    </source>
</reference>
<dbReference type="GO" id="GO:0016279">
    <property type="term" value="F:protein-lysine N-methyltransferase activity"/>
    <property type="evidence" value="ECO:0007669"/>
    <property type="project" value="TreeGrafter"/>
</dbReference>
<keyword evidence="3 6" id="KW-0489">Methyltransferase</keyword>
<dbReference type="Gene3D" id="3.40.50.150">
    <property type="entry name" value="Vaccinia Virus protein VP39"/>
    <property type="match status" value="1"/>
</dbReference>
<comment type="function">
    <text evidence="6">Methylates ribosomal protein L11.</text>
</comment>
<gene>
    <name evidence="6 8" type="primary">prmA</name>
    <name evidence="8" type="ORF">ACZ87_01134</name>
    <name evidence="7" type="ORF">BBW68_04985</name>
</gene>
<keyword evidence="5 6" id="KW-0949">S-adenosyl-L-methionine</keyword>
<evidence type="ECO:0000256" key="4">
    <source>
        <dbReference type="ARBA" id="ARBA00022679"/>
    </source>
</evidence>
<accession>A0A1E7Z425</accession>
<dbReference type="SUPFAM" id="SSF53335">
    <property type="entry name" value="S-adenosyl-L-methionine-dependent methyltransferases"/>
    <property type="match status" value="1"/>
</dbReference>
<reference evidence="8 10" key="2">
    <citation type="submission" date="2018-04" db="EMBL/GenBank/DDBJ databases">
        <title>Genomes of the Obligate Erwinia dacicola and Facultative Enterobacter sp. OLF Endosymbionts of the Olive Fruit fly, Bactrocera oleae.</title>
        <authorList>
            <person name="Estes A.M."/>
            <person name="Hearn D.J."/>
            <person name="Agarwal S."/>
            <person name="Pierson E.A."/>
            <person name="Dunning-Hotopp J.C."/>
        </authorList>
    </citation>
    <scope>NUCLEOTIDE SEQUENCE [LARGE SCALE GENOMIC DNA]</scope>
    <source>
        <strain evidence="8 10">Oroville</strain>
    </source>
</reference>
<evidence type="ECO:0000256" key="3">
    <source>
        <dbReference type="ARBA" id="ARBA00022603"/>
    </source>
</evidence>
<evidence type="ECO:0000256" key="2">
    <source>
        <dbReference type="ARBA" id="ARBA00022490"/>
    </source>
</evidence>
<evidence type="ECO:0000313" key="9">
    <source>
        <dbReference type="Proteomes" id="UP000243534"/>
    </source>
</evidence>
<dbReference type="EC" id="2.1.1.-" evidence="6"/>
<dbReference type="GO" id="GO:0005840">
    <property type="term" value="C:ribosome"/>
    <property type="evidence" value="ECO:0007669"/>
    <property type="project" value="UniProtKB-KW"/>
</dbReference>
<dbReference type="OrthoDB" id="9785995at2"/>
<feature type="binding site" evidence="6">
    <location>
        <position position="230"/>
    </location>
    <ligand>
        <name>S-adenosyl-L-methionine</name>
        <dbReference type="ChEBI" id="CHEBI:59789"/>
    </ligand>
</feature>
<dbReference type="InterPro" id="IPR050078">
    <property type="entry name" value="Ribosomal_L11_MeTrfase_PrmA"/>
</dbReference>
<evidence type="ECO:0000313" key="7">
    <source>
        <dbReference type="EMBL" id="OFC63529.1"/>
    </source>
</evidence>
<comment type="subcellular location">
    <subcellularLocation>
        <location evidence="6">Cytoplasm</location>
    </subcellularLocation>
</comment>
<dbReference type="InterPro" id="IPR029063">
    <property type="entry name" value="SAM-dependent_MTases_sf"/>
</dbReference>
<dbReference type="PANTHER" id="PTHR43648">
    <property type="entry name" value="ELECTRON TRANSFER FLAVOPROTEIN BETA SUBUNIT LYSINE METHYLTRANSFERASE"/>
    <property type="match status" value="1"/>
</dbReference>
<evidence type="ECO:0000256" key="6">
    <source>
        <dbReference type="HAMAP-Rule" id="MF_00735"/>
    </source>
</evidence>
<organism evidence="7 9">
    <name type="scientific">Candidatus Erwinia dacicola</name>
    <dbReference type="NCBI Taxonomy" id="252393"/>
    <lineage>
        <taxon>Bacteria</taxon>
        <taxon>Pseudomonadati</taxon>
        <taxon>Pseudomonadota</taxon>
        <taxon>Gammaproteobacteria</taxon>
        <taxon>Enterobacterales</taxon>
        <taxon>Erwiniaceae</taxon>
        <taxon>Erwinia</taxon>
    </lineage>
</organism>